<dbReference type="SUPFAM" id="SSF51735">
    <property type="entry name" value="NAD(P)-binding Rossmann-fold domains"/>
    <property type="match status" value="2"/>
</dbReference>
<evidence type="ECO:0000259" key="10">
    <source>
        <dbReference type="PROSITE" id="PS52004"/>
    </source>
</evidence>
<proteinExistence type="predicted"/>
<dbReference type="Gene3D" id="3.10.129.110">
    <property type="entry name" value="Polyketide synthase dehydratase"/>
    <property type="match status" value="1"/>
</dbReference>
<dbReference type="InterPro" id="IPR036291">
    <property type="entry name" value="NAD(P)-bd_dom_sf"/>
</dbReference>
<evidence type="ECO:0000256" key="6">
    <source>
        <dbReference type="ARBA" id="ARBA00023268"/>
    </source>
</evidence>
<feature type="active site" description="Proton acceptor; for dehydratase activity" evidence="7">
    <location>
        <position position="960"/>
    </location>
</feature>
<reference evidence="12" key="1">
    <citation type="submission" date="2023-10" db="EMBL/GenBank/DDBJ databases">
        <authorList>
            <person name="Hackl T."/>
        </authorList>
    </citation>
    <scope>NUCLEOTIDE SEQUENCE</scope>
</reference>
<feature type="region of interest" description="Disordered" evidence="8">
    <location>
        <begin position="1866"/>
        <end position="1912"/>
    </location>
</feature>
<dbReference type="SMART" id="SM00826">
    <property type="entry name" value="PKS_DH"/>
    <property type="match status" value="1"/>
</dbReference>
<dbReference type="Pfam" id="PF21089">
    <property type="entry name" value="PKS_DH_N"/>
    <property type="match status" value="1"/>
</dbReference>
<dbReference type="InterPro" id="IPR020841">
    <property type="entry name" value="PKS_Beta-ketoAc_synthase_dom"/>
</dbReference>
<gene>
    <name evidence="12" type="ORF">KHLLAP_LOCUS3617</name>
</gene>
<dbReference type="Pfam" id="PF00698">
    <property type="entry name" value="Acyl_transf_1"/>
    <property type="match status" value="1"/>
</dbReference>
<dbReference type="InterPro" id="IPR014043">
    <property type="entry name" value="Acyl_transferase_dom"/>
</dbReference>
<dbReference type="InterPro" id="IPR006162">
    <property type="entry name" value="Ppantetheine_attach_site"/>
</dbReference>
<dbReference type="SUPFAM" id="SSF47336">
    <property type="entry name" value="ACP-like"/>
    <property type="match status" value="1"/>
</dbReference>
<dbReference type="InterPro" id="IPR013968">
    <property type="entry name" value="PKS_KR"/>
</dbReference>
<dbReference type="SMART" id="SM00827">
    <property type="entry name" value="PKS_AT"/>
    <property type="match status" value="1"/>
</dbReference>
<dbReference type="InterPro" id="IPR049552">
    <property type="entry name" value="PKS_DH_N"/>
</dbReference>
<dbReference type="InterPro" id="IPR016036">
    <property type="entry name" value="Malonyl_transacylase_ACP-bd"/>
</dbReference>
<feature type="region of interest" description="C-terminal hotdog fold" evidence="7">
    <location>
        <begin position="1069"/>
        <end position="1222"/>
    </location>
</feature>
<dbReference type="PROSITE" id="PS00012">
    <property type="entry name" value="PHOSPHOPANTETHEINE"/>
    <property type="match status" value="1"/>
</dbReference>
<comment type="caution">
    <text evidence="12">The sequence shown here is derived from an EMBL/GenBank/DDBJ whole genome shotgun (WGS) entry which is preliminary data.</text>
</comment>
<dbReference type="Pfam" id="PF14765">
    <property type="entry name" value="PS-DH"/>
    <property type="match status" value="1"/>
</dbReference>
<evidence type="ECO:0000259" key="9">
    <source>
        <dbReference type="PROSITE" id="PS50075"/>
    </source>
</evidence>
<dbReference type="InterPro" id="IPR042104">
    <property type="entry name" value="PKS_dehydratase_sf"/>
</dbReference>
<dbReference type="GO" id="GO:0016491">
    <property type="term" value="F:oxidoreductase activity"/>
    <property type="evidence" value="ECO:0007669"/>
    <property type="project" value="UniProtKB-KW"/>
</dbReference>
<dbReference type="Gene3D" id="3.30.70.3290">
    <property type="match status" value="1"/>
</dbReference>
<dbReference type="InterPro" id="IPR016039">
    <property type="entry name" value="Thiolase-like"/>
</dbReference>
<dbReference type="InterPro" id="IPR049900">
    <property type="entry name" value="PKS_mFAS_DH"/>
</dbReference>
<feature type="region of interest" description="N-terminal hotdog fold" evidence="7">
    <location>
        <begin position="928"/>
        <end position="1056"/>
    </location>
</feature>
<dbReference type="PROSITE" id="PS00606">
    <property type="entry name" value="KS3_1"/>
    <property type="match status" value="1"/>
</dbReference>
<dbReference type="PANTHER" id="PTHR43775">
    <property type="entry name" value="FATTY ACID SYNTHASE"/>
    <property type="match status" value="1"/>
</dbReference>
<evidence type="ECO:0000256" key="1">
    <source>
        <dbReference type="ARBA" id="ARBA00022450"/>
    </source>
</evidence>
<dbReference type="PROSITE" id="PS52004">
    <property type="entry name" value="KS3_2"/>
    <property type="match status" value="1"/>
</dbReference>
<sequence>MQTNIEPIAICGMSCRLPGGVDSASSFWRMLVEKRTGQTPRVPASRFNIDAHYHEDRDRPGSFNVAGGYFLDGSPDDFDPGLFNMTPIEAQWLDPQQRRMLEVSYECLESAGLTLDDVAGSNTAVFVGSFTSDYQQMSTREPDFRHNYAATGVDPGIISNRIGNIFNLNGPSFTINTACSSSIYALHNACHALRARDCESAIVGGVNLILTVDQHMNTAKLGILSPTSTCHTLDASADGYGRAEGAGALYVKRLSDAIRDGDPVRGVIRSTAVNTNGKVDGMGITHPSGKGQESVVRLAYDKAGLDPRLTAYAELHGTGTPVGDPIEVRAISRALNDERSKEKPLLIGAVKPNIGHSEAASGVFAVMKAALMTEAAVIPGVALFKRLNPEILEQDWNVKVHADTAPWPQDTGLRRASVSSFGYGGTNGHVIVESVESLYPFYQHGQRKSDARYDHSSKRPLLLCFSAHGQSTLSRNIQAIGAVAADYYTADLAHTLNLHRTKLSHRAFTIARAGLKTEAFSSDALIKGVLPKRRGGIGFIFTGQGAQWAGMGRVALAEFPAFRDVIAKLDQILERLDPKATFSLTSMLMDQSKKNACGVNDAEVAQPLCTAIQIALVDLFHQWGIVPSVSIGHSSGEIGAAYAAGFISAAEAIVIAFCRGRAACTSGPGSMLAVGLGAKDVSRLFSPETDNVYIACENSPGSVTLSGDAQAISKLACQLKAKCIFAQELSTGRAYHSPYMATVGDTYDAMLPQGLAVLTNDDLAWRHPRSQMISSVTGEALTGDSITPDYWSTNLRERVLFDTAVRRMGSDKEFDQVTSIIEVGCHSALSRAFKQIGLENKTYIPSLVREKDDTGQLLAVAGSLFLAGYPVDLAAVNSDSAQEHNMARKPRTPYLLVDLPPYQWNYEKRHWAEPRASLELRNRAYPRHDLLGSRVAGLSNSCKVWRNVLRLRDVPWLRDHNLGGAAVFPAAGYLSVAIEALRQVHEIEGLPFEGVTHRDVDIKTALVVPDGDGIEVVVCLHTADGSDWHTYSVESLDCGQWTLHCEGKISATHAPITSRSHPVDETALTQRATGKRWYKAFHRVGFNYTSTFQRLQDVRTERSLHHAAGGVIVTQRSGVMQGESRYMIHPSTIDACLQLIIISIHAGKHKEMPWGVVPTHIDKVSMFFPEGENVVAGHAIAWTDKLEDRRFNTHTVLRGPGDNLLMDIEDLTCVSYEAVLPAQARDLADPEPFSVTTWKADITALRTDTCSDPPMQLGSLAHIVELISHQNPVKSALICGLDWEVVDSVMRTLPGTCAVTLGLTEDRRGSLSGSKSDRVASSVLELSPQDLLGDLTDRVYDLLVVNLLYLGSSFPKIASSTLMPFVSGGGWLVGARHDFSSLSGSAIGFGEHFALVNTEPVLTNGTSGHTESITILSSSSASPHNRSLADTLSGYGKSLALRSLDDFSPEADPFFVIDDAAGTFLLSLNESTFASLKSVLSASVPVLWLTQGVNEGRAPQGGMAEGFLRVIRSEQASARVVLLDVSHDEKPEDIARAVVEKLASAAPRGSGHDSEFWLHHGVLHVPRLYPRGDLNRMWNEWERSSDGSPKLLSAGAPIASGSAAGEMGTRHGGLAADEVEVQVNASEARAISGSHILVYGSIVRVGLAVDDSVIGKRVVAFARGSGTVARTSVYAVVNDMTAFEAPETLLAALAGLQPLVHAYQLSGKTWASSQVLSLAGASKRTTAILVSLARALGFELSIIAETAGQQQDDASRFSLDKTKVLLSSDSEALLASLDGIAQGSSLSVIAHDFTPLAQAIWSNIPAGSKFLLVTSSPSMPQALDCQPFMRGASFMPVNTNALSLASATVVLRESLALINRHPDLLRAGGSDPATSSEPLSEKQADTPERQDQSVSLRHQDDENQAEISPSCPTVSLSPNATYLLVGCLGGLGRSLTKWMMERGAKHFAFISRSGADKPEAARIVGDIKQVDGASATVHRADAADEEAVQGIVNSLLEERPIRGVVHAAMVLKDGMFEQMDHASFTAVITPKVMGALSLHKALGNLDLDFFIMTSSVSAVLGNTGQSNYSAANSFLDALARHRTTNGLAATSLALPMVLDVGVVAEDDALELSLLRKGLYGISEHEMLRGFEVAMAKSRPALVPSAPAYMESSLSNGLASSMDTQLVMGMETQELRRVITSIAADNADLYWYRDARLVHVRAALESGNPVSTTIDANADSLTTTLDAARAAGGPEAAVAAIALHIARRMSGILMIPVDDFELDGDGGPSLGSYGLDSMVGAEMRSWLFKEFALDIPFQQLLARTMTFGKLARVVAGRMGIWAEAGQS</sequence>
<dbReference type="InterPro" id="IPR001227">
    <property type="entry name" value="Ac_transferase_dom_sf"/>
</dbReference>
<dbReference type="InterPro" id="IPR036736">
    <property type="entry name" value="ACP-like_sf"/>
</dbReference>
<keyword evidence="13" id="KW-1185">Reference proteome</keyword>
<dbReference type="InterPro" id="IPR032821">
    <property type="entry name" value="PKS_assoc"/>
</dbReference>
<dbReference type="GO" id="GO:0004312">
    <property type="term" value="F:fatty acid synthase activity"/>
    <property type="evidence" value="ECO:0007669"/>
    <property type="project" value="TreeGrafter"/>
</dbReference>
<protein>
    <submittedName>
        <fullName evidence="12">Uu.00g105430.m01.CDS01</fullName>
    </submittedName>
</protein>
<dbReference type="EMBL" id="CAUWAG010000004">
    <property type="protein sequence ID" value="CAJ2503149.1"/>
    <property type="molecule type" value="Genomic_DNA"/>
</dbReference>
<feature type="domain" description="Carrier" evidence="9">
    <location>
        <begin position="2235"/>
        <end position="2317"/>
    </location>
</feature>
<dbReference type="SUPFAM" id="SSF53901">
    <property type="entry name" value="Thiolase-like"/>
    <property type="match status" value="1"/>
</dbReference>
<dbReference type="Pfam" id="PF16197">
    <property type="entry name" value="KAsynt_C_assoc"/>
    <property type="match status" value="1"/>
</dbReference>
<dbReference type="Gene3D" id="3.40.50.720">
    <property type="entry name" value="NAD(P)-binding Rossmann-like Domain"/>
    <property type="match status" value="2"/>
</dbReference>
<dbReference type="Gene3D" id="3.40.366.10">
    <property type="entry name" value="Malonyl-Coenzyme A Acyl Carrier Protein, domain 2"/>
    <property type="match status" value="1"/>
</dbReference>
<keyword evidence="1" id="KW-0596">Phosphopantetheine</keyword>
<dbReference type="GO" id="GO:0044550">
    <property type="term" value="P:secondary metabolite biosynthetic process"/>
    <property type="evidence" value="ECO:0007669"/>
    <property type="project" value="TreeGrafter"/>
</dbReference>
<dbReference type="Proteomes" id="UP001295740">
    <property type="component" value="Unassembled WGS sequence"/>
</dbReference>
<evidence type="ECO:0000256" key="5">
    <source>
        <dbReference type="ARBA" id="ARBA00023002"/>
    </source>
</evidence>
<dbReference type="SUPFAM" id="SSF52151">
    <property type="entry name" value="FabD/lysophospholipase-like"/>
    <property type="match status" value="1"/>
</dbReference>
<dbReference type="InterPro" id="IPR020807">
    <property type="entry name" value="PKS_DH"/>
</dbReference>
<dbReference type="PROSITE" id="PS52019">
    <property type="entry name" value="PKS_MFAS_DH"/>
    <property type="match status" value="1"/>
</dbReference>
<dbReference type="GO" id="GO:0006633">
    <property type="term" value="P:fatty acid biosynthetic process"/>
    <property type="evidence" value="ECO:0007669"/>
    <property type="project" value="InterPro"/>
</dbReference>
<keyword evidence="3" id="KW-0808">Transferase</keyword>
<dbReference type="SMART" id="SM00825">
    <property type="entry name" value="PKS_KS"/>
    <property type="match status" value="1"/>
</dbReference>
<evidence type="ECO:0000256" key="2">
    <source>
        <dbReference type="ARBA" id="ARBA00022553"/>
    </source>
</evidence>
<dbReference type="PROSITE" id="PS50075">
    <property type="entry name" value="CARRIER"/>
    <property type="match status" value="1"/>
</dbReference>
<evidence type="ECO:0000259" key="11">
    <source>
        <dbReference type="PROSITE" id="PS52019"/>
    </source>
</evidence>
<feature type="active site" description="Proton donor; for dehydratase activity" evidence="7">
    <location>
        <position position="1134"/>
    </location>
</feature>
<organism evidence="12 13">
    <name type="scientific">Anthostomella pinea</name>
    <dbReference type="NCBI Taxonomy" id="933095"/>
    <lineage>
        <taxon>Eukaryota</taxon>
        <taxon>Fungi</taxon>
        <taxon>Dikarya</taxon>
        <taxon>Ascomycota</taxon>
        <taxon>Pezizomycotina</taxon>
        <taxon>Sordariomycetes</taxon>
        <taxon>Xylariomycetidae</taxon>
        <taxon>Xylariales</taxon>
        <taxon>Xylariaceae</taxon>
        <taxon>Anthostomella</taxon>
    </lineage>
</organism>
<dbReference type="SMART" id="SM00822">
    <property type="entry name" value="PKS_KR"/>
    <property type="match status" value="1"/>
</dbReference>
<dbReference type="InterPro" id="IPR049551">
    <property type="entry name" value="PKS_DH_C"/>
</dbReference>
<dbReference type="GO" id="GO:0004315">
    <property type="term" value="F:3-oxoacyl-[acyl-carrier-protein] synthase activity"/>
    <property type="evidence" value="ECO:0007669"/>
    <property type="project" value="InterPro"/>
</dbReference>
<evidence type="ECO:0000256" key="7">
    <source>
        <dbReference type="PROSITE-ProRule" id="PRU01363"/>
    </source>
</evidence>
<evidence type="ECO:0000256" key="3">
    <source>
        <dbReference type="ARBA" id="ARBA00022679"/>
    </source>
</evidence>
<feature type="compositionally biased region" description="Basic and acidic residues" evidence="8">
    <location>
        <begin position="1879"/>
        <end position="1901"/>
    </location>
</feature>
<keyword evidence="4" id="KW-0521">NADP</keyword>
<dbReference type="SUPFAM" id="SSF55048">
    <property type="entry name" value="Probable ACP-binding domain of malonyl-CoA ACP transacylase"/>
    <property type="match status" value="1"/>
</dbReference>
<keyword evidence="5" id="KW-0560">Oxidoreductase</keyword>
<dbReference type="PANTHER" id="PTHR43775:SF50">
    <property type="entry name" value="HIGHLY REDUCING POLYKETIDE SYNTHASE SRDA"/>
    <property type="match status" value="1"/>
</dbReference>
<dbReference type="Pfam" id="PF00109">
    <property type="entry name" value="ketoacyl-synt"/>
    <property type="match status" value="1"/>
</dbReference>
<dbReference type="CDD" id="cd00833">
    <property type="entry name" value="PKS"/>
    <property type="match status" value="1"/>
</dbReference>
<feature type="domain" description="Ketosynthase family 3 (KS3)" evidence="10">
    <location>
        <begin position="5"/>
        <end position="434"/>
    </location>
</feature>
<name>A0AAI8YFT4_9PEZI</name>
<keyword evidence="2" id="KW-0597">Phosphoprotein</keyword>
<dbReference type="InterPro" id="IPR016035">
    <property type="entry name" value="Acyl_Trfase/lysoPLipase"/>
</dbReference>
<dbReference type="Gene3D" id="3.40.47.10">
    <property type="match status" value="1"/>
</dbReference>
<dbReference type="InterPro" id="IPR014031">
    <property type="entry name" value="Ketoacyl_synth_C"/>
</dbReference>
<dbReference type="InterPro" id="IPR057326">
    <property type="entry name" value="KR_dom"/>
</dbReference>
<evidence type="ECO:0000256" key="4">
    <source>
        <dbReference type="ARBA" id="ARBA00022857"/>
    </source>
</evidence>
<dbReference type="InterPro" id="IPR009081">
    <property type="entry name" value="PP-bd_ACP"/>
</dbReference>
<dbReference type="InterPro" id="IPR014030">
    <property type="entry name" value="Ketoacyl_synth_N"/>
</dbReference>
<evidence type="ECO:0000313" key="12">
    <source>
        <dbReference type="EMBL" id="CAJ2503149.1"/>
    </source>
</evidence>
<dbReference type="Pfam" id="PF08659">
    <property type="entry name" value="KR"/>
    <property type="match status" value="1"/>
</dbReference>
<dbReference type="InterPro" id="IPR018201">
    <property type="entry name" value="Ketoacyl_synth_AS"/>
</dbReference>
<accession>A0AAI8YFT4</accession>
<evidence type="ECO:0000256" key="8">
    <source>
        <dbReference type="SAM" id="MobiDB-lite"/>
    </source>
</evidence>
<keyword evidence="6" id="KW-0511">Multifunctional enzyme</keyword>
<dbReference type="Pfam" id="PF02801">
    <property type="entry name" value="Ketoacyl-synt_C"/>
    <property type="match status" value="1"/>
</dbReference>
<dbReference type="InterPro" id="IPR050091">
    <property type="entry name" value="PKS_NRPS_Biosynth_Enz"/>
</dbReference>
<feature type="domain" description="PKS/mFAS DH" evidence="11">
    <location>
        <begin position="928"/>
        <end position="1222"/>
    </location>
</feature>
<evidence type="ECO:0000313" key="13">
    <source>
        <dbReference type="Proteomes" id="UP001295740"/>
    </source>
</evidence>